<keyword evidence="2" id="KW-0472">Membrane</keyword>
<proteinExistence type="predicted"/>
<evidence type="ECO:0000256" key="3">
    <source>
        <dbReference type="ARBA" id="ARBA00023237"/>
    </source>
</evidence>
<organism evidence="5 6">
    <name type="scientific">Neolewinella antarctica</name>
    <dbReference type="NCBI Taxonomy" id="442734"/>
    <lineage>
        <taxon>Bacteria</taxon>
        <taxon>Pseudomonadati</taxon>
        <taxon>Bacteroidota</taxon>
        <taxon>Saprospiria</taxon>
        <taxon>Saprospirales</taxon>
        <taxon>Lewinellaceae</taxon>
        <taxon>Neolewinella</taxon>
    </lineage>
</organism>
<dbReference type="Gene3D" id="2.170.130.10">
    <property type="entry name" value="TonB-dependent receptor, plug domain"/>
    <property type="match status" value="1"/>
</dbReference>
<evidence type="ECO:0000256" key="2">
    <source>
        <dbReference type="ARBA" id="ARBA00023136"/>
    </source>
</evidence>
<accession>A0ABX0XGA5</accession>
<evidence type="ECO:0000313" key="6">
    <source>
        <dbReference type="Proteomes" id="UP000770785"/>
    </source>
</evidence>
<comment type="subcellular location">
    <subcellularLocation>
        <location evidence="1">Cell outer membrane</location>
    </subcellularLocation>
</comment>
<dbReference type="SUPFAM" id="SSF49464">
    <property type="entry name" value="Carboxypeptidase regulatory domain-like"/>
    <property type="match status" value="1"/>
</dbReference>
<evidence type="ECO:0000313" key="5">
    <source>
        <dbReference type="EMBL" id="NJC28359.1"/>
    </source>
</evidence>
<sequence length="784" mass="86641">MSKNYKTIIKSFQRLVSLLWLLLCGGGLPAQDFRALVLDATTSESLPFTTISAAKADFSIYSDADGYFVVPEEIALYDTILVSYVGYATQRINPGAWKEKQTTRIQLSATAVLPVIEVTVPYQFAIGSGSVVVPSIKDLKSTPAMAGEVDPLKALSALPGISVGVEGTSALLLRGGNANQTNLLIDGVQLLNINHVGGFISAVPSFGLKSAVVYKGGMPGRFGGRLSGTVDFQFRNGRKDVTLREHTVGLGLLRTGLEGPLGKKSSFLINGRLSYPTLLRSLIKGSSVRKNDKGTNQHVWLGDALAKVTTQLGPWQLGFTIFLSGDQGYDQFDGQTLLDNISFEWSNQVYSLRARRFLGARAEWINQISFLQYNQEFTDFVRRQDGDRNVVFNQTDGLRYGRLSAESRILYHINNALDVSAGLELSRRTNDGQRQELVADGSQNGIMQTLNSASPFVQADYTSRNKLFRIMATLRSDLVSGLTALPIIQPRLRLSYEVLTNTYVNAGYDLNVQFENQLQTTVSLFPTDILLLAESGRGESSSSQVHLGVGGRIGSTVWSVEGFYKSMEGLTQIRPGRVASTTLYQDYDGSNYAFNGTGVARGLEFYVRHQKNRLRLSLAYTLSSSERRYENLNEDRTFPFTFDRPHDINAQVAYTLGNGWTANADFTFQSGIAFTAPILTAGNFDIYDGINNGRYPDFHRLNLACRKVWSAKKRSGKQHSLTFSLYNAYARKNPYFINIQIARNTILDEVTGQEVVQVRRIATTRAAFGFIPGVSYQVNIIGRK</sequence>
<name>A0ABX0XGA5_9BACT</name>
<dbReference type="RefSeq" id="WP_168040303.1">
    <property type="nucleotide sequence ID" value="NZ_JAATJH010000011.1"/>
</dbReference>
<dbReference type="InterPro" id="IPR036942">
    <property type="entry name" value="Beta-barrel_TonB_sf"/>
</dbReference>
<gene>
    <name evidence="5" type="ORF">GGR27_003882</name>
</gene>
<dbReference type="InterPro" id="IPR008969">
    <property type="entry name" value="CarboxyPept-like_regulatory"/>
</dbReference>
<dbReference type="Proteomes" id="UP000770785">
    <property type="component" value="Unassembled WGS sequence"/>
</dbReference>
<protein>
    <recommendedName>
        <fullName evidence="4">TonB-dependent receptor plug domain-containing protein</fullName>
    </recommendedName>
</protein>
<keyword evidence="6" id="KW-1185">Reference proteome</keyword>
<keyword evidence="3" id="KW-0998">Cell outer membrane</keyword>
<dbReference type="Pfam" id="PF07715">
    <property type="entry name" value="Plug"/>
    <property type="match status" value="1"/>
</dbReference>
<dbReference type="Gene3D" id="2.40.170.20">
    <property type="entry name" value="TonB-dependent receptor, beta-barrel domain"/>
    <property type="match status" value="1"/>
</dbReference>
<evidence type="ECO:0000256" key="1">
    <source>
        <dbReference type="ARBA" id="ARBA00004442"/>
    </source>
</evidence>
<dbReference type="InterPro" id="IPR012910">
    <property type="entry name" value="Plug_dom"/>
</dbReference>
<comment type="caution">
    <text evidence="5">The sequence shown here is derived from an EMBL/GenBank/DDBJ whole genome shotgun (WGS) entry which is preliminary data.</text>
</comment>
<dbReference type="EMBL" id="JAATJH010000011">
    <property type="protein sequence ID" value="NJC28359.1"/>
    <property type="molecule type" value="Genomic_DNA"/>
</dbReference>
<reference evidence="5 6" key="1">
    <citation type="submission" date="2020-03" db="EMBL/GenBank/DDBJ databases">
        <title>Genomic Encyclopedia of Type Strains, Phase IV (KMG-IV): sequencing the most valuable type-strain genomes for metagenomic binning, comparative biology and taxonomic classification.</title>
        <authorList>
            <person name="Goeker M."/>
        </authorList>
    </citation>
    <scope>NUCLEOTIDE SEQUENCE [LARGE SCALE GENOMIC DNA]</scope>
    <source>
        <strain evidence="5 6">DSM 105096</strain>
    </source>
</reference>
<dbReference type="SUPFAM" id="SSF56935">
    <property type="entry name" value="Porins"/>
    <property type="match status" value="1"/>
</dbReference>
<feature type="domain" description="TonB-dependent receptor plug" evidence="4">
    <location>
        <begin position="149"/>
        <end position="228"/>
    </location>
</feature>
<dbReference type="InterPro" id="IPR037066">
    <property type="entry name" value="Plug_dom_sf"/>
</dbReference>
<evidence type="ECO:0000259" key="4">
    <source>
        <dbReference type="Pfam" id="PF07715"/>
    </source>
</evidence>